<proteinExistence type="predicted"/>
<reference evidence="1" key="2">
    <citation type="submission" date="2019-01" db="UniProtKB">
        <authorList>
            <consortium name="EnsemblPlants"/>
        </authorList>
    </citation>
    <scope>IDENTIFICATION</scope>
    <source>
        <strain evidence="1">cv. Heinz 1706</strain>
    </source>
</reference>
<keyword evidence="2" id="KW-1185">Reference proteome</keyword>
<dbReference type="STRING" id="4081.A0A3Q7G3H7"/>
<dbReference type="PaxDb" id="4081-Solyc04g048970.1.1"/>
<dbReference type="EnsemblPlants" id="Solyc04g048970.1.1">
    <property type="protein sequence ID" value="Solyc04g048970.1.1.1"/>
    <property type="gene ID" value="Solyc04g048970.1"/>
</dbReference>
<dbReference type="InParanoid" id="A0A3Q7G3H7"/>
<dbReference type="InterPro" id="IPR011032">
    <property type="entry name" value="GroES-like_sf"/>
</dbReference>
<dbReference type="SUPFAM" id="SSF50129">
    <property type="entry name" value="GroES-like"/>
    <property type="match status" value="1"/>
</dbReference>
<protein>
    <submittedName>
        <fullName evidence="1">Uncharacterized protein</fullName>
    </submittedName>
</protein>
<accession>A0A3Q7G3H7</accession>
<organism evidence="1">
    <name type="scientific">Solanum lycopersicum</name>
    <name type="common">Tomato</name>
    <name type="synonym">Lycopersicon esculentum</name>
    <dbReference type="NCBI Taxonomy" id="4081"/>
    <lineage>
        <taxon>Eukaryota</taxon>
        <taxon>Viridiplantae</taxon>
        <taxon>Streptophyta</taxon>
        <taxon>Embryophyta</taxon>
        <taxon>Tracheophyta</taxon>
        <taxon>Spermatophyta</taxon>
        <taxon>Magnoliopsida</taxon>
        <taxon>eudicotyledons</taxon>
        <taxon>Gunneridae</taxon>
        <taxon>Pentapetalae</taxon>
        <taxon>asterids</taxon>
        <taxon>lamiids</taxon>
        <taxon>Solanales</taxon>
        <taxon>Solanaceae</taxon>
        <taxon>Solanoideae</taxon>
        <taxon>Solaneae</taxon>
        <taxon>Solanum</taxon>
        <taxon>Solanum subgen. Lycopersicon</taxon>
    </lineage>
</organism>
<name>A0A3Q7G3H7_SOLLC</name>
<sequence>MLFHVREISGRLYVSSKFCYSFEIFNFSYRHEVVAVVTEIGSKVEKFKIREKVGVGVLIESC</sequence>
<dbReference type="AlphaFoldDB" id="A0A3Q7G3H7"/>
<evidence type="ECO:0000313" key="2">
    <source>
        <dbReference type="Proteomes" id="UP000004994"/>
    </source>
</evidence>
<evidence type="ECO:0000313" key="1">
    <source>
        <dbReference type="EnsemblPlants" id="Solyc04g048970.1.1.1"/>
    </source>
</evidence>
<reference evidence="1" key="1">
    <citation type="journal article" date="2012" name="Nature">
        <title>The tomato genome sequence provides insights into fleshy fruit evolution.</title>
        <authorList>
            <consortium name="Tomato Genome Consortium"/>
        </authorList>
    </citation>
    <scope>NUCLEOTIDE SEQUENCE [LARGE SCALE GENOMIC DNA]</scope>
    <source>
        <strain evidence="1">cv. Heinz 1706</strain>
    </source>
</reference>
<dbReference type="Gene3D" id="3.90.180.10">
    <property type="entry name" value="Medium-chain alcohol dehydrogenases, catalytic domain"/>
    <property type="match status" value="1"/>
</dbReference>
<dbReference type="Proteomes" id="UP000004994">
    <property type="component" value="Chromosome 4"/>
</dbReference>
<dbReference type="Gramene" id="Solyc04g048970.1.1">
    <property type="protein sequence ID" value="Solyc04g048970.1.1.1"/>
    <property type="gene ID" value="Solyc04g048970.1"/>
</dbReference>